<dbReference type="PANTHER" id="PTHR38567:SF1">
    <property type="entry name" value="DUF4291 DOMAIN-CONTAINING PROTEIN"/>
    <property type="match status" value="1"/>
</dbReference>
<dbReference type="EMBL" id="KN824277">
    <property type="protein sequence ID" value="KIM34436.1"/>
    <property type="molecule type" value="Genomic_DNA"/>
</dbReference>
<dbReference type="PANTHER" id="PTHR38567">
    <property type="entry name" value="DUF4291 DOMAIN-CONTAINING PROTEIN"/>
    <property type="match status" value="1"/>
</dbReference>
<dbReference type="Pfam" id="PF14124">
    <property type="entry name" value="DUF4291"/>
    <property type="match status" value="1"/>
</dbReference>
<evidence type="ECO:0000313" key="2">
    <source>
        <dbReference type="Proteomes" id="UP000054097"/>
    </source>
</evidence>
<dbReference type="STRING" id="933852.A0A0C3BSR3"/>
<dbReference type="InterPro" id="IPR025633">
    <property type="entry name" value="DUF4291"/>
</dbReference>
<proteinExistence type="predicted"/>
<keyword evidence="2" id="KW-1185">Reference proteome</keyword>
<protein>
    <submittedName>
        <fullName evidence="1">Uncharacterized protein</fullName>
    </submittedName>
</protein>
<dbReference type="HOGENOM" id="CLU_082565_1_0_1"/>
<reference evidence="1 2" key="1">
    <citation type="submission" date="2014-04" db="EMBL/GenBank/DDBJ databases">
        <authorList>
            <consortium name="DOE Joint Genome Institute"/>
            <person name="Kuo A."/>
            <person name="Zuccaro A."/>
            <person name="Kohler A."/>
            <person name="Nagy L.G."/>
            <person name="Floudas D."/>
            <person name="Copeland A."/>
            <person name="Barry K.W."/>
            <person name="Cichocki N."/>
            <person name="Veneault-Fourrey C."/>
            <person name="LaButti K."/>
            <person name="Lindquist E.A."/>
            <person name="Lipzen A."/>
            <person name="Lundell T."/>
            <person name="Morin E."/>
            <person name="Murat C."/>
            <person name="Sun H."/>
            <person name="Tunlid A."/>
            <person name="Henrissat B."/>
            <person name="Grigoriev I.V."/>
            <person name="Hibbett D.S."/>
            <person name="Martin F."/>
            <person name="Nordberg H.P."/>
            <person name="Cantor M.N."/>
            <person name="Hua S.X."/>
        </authorList>
    </citation>
    <scope>NUCLEOTIDE SEQUENCE [LARGE SCALE GENOMIC DNA]</scope>
    <source>
        <strain evidence="1 2">MAFF 305830</strain>
    </source>
</reference>
<dbReference type="Proteomes" id="UP000054097">
    <property type="component" value="Unassembled WGS sequence"/>
</dbReference>
<accession>A0A0C3BSR3</accession>
<gene>
    <name evidence="1" type="ORF">M408DRAFT_96022</name>
</gene>
<dbReference type="OrthoDB" id="413653at2759"/>
<organism evidence="1 2">
    <name type="scientific">Serendipita vermifera MAFF 305830</name>
    <dbReference type="NCBI Taxonomy" id="933852"/>
    <lineage>
        <taxon>Eukaryota</taxon>
        <taxon>Fungi</taxon>
        <taxon>Dikarya</taxon>
        <taxon>Basidiomycota</taxon>
        <taxon>Agaricomycotina</taxon>
        <taxon>Agaricomycetes</taxon>
        <taxon>Sebacinales</taxon>
        <taxon>Serendipitaceae</taxon>
        <taxon>Serendipita</taxon>
    </lineage>
</organism>
<name>A0A0C3BSR3_SERVB</name>
<reference evidence="2" key="2">
    <citation type="submission" date="2015-01" db="EMBL/GenBank/DDBJ databases">
        <title>Evolutionary Origins and Diversification of the Mycorrhizal Mutualists.</title>
        <authorList>
            <consortium name="DOE Joint Genome Institute"/>
            <consortium name="Mycorrhizal Genomics Consortium"/>
            <person name="Kohler A."/>
            <person name="Kuo A."/>
            <person name="Nagy L.G."/>
            <person name="Floudas D."/>
            <person name="Copeland A."/>
            <person name="Barry K.W."/>
            <person name="Cichocki N."/>
            <person name="Veneault-Fourrey C."/>
            <person name="LaButti K."/>
            <person name="Lindquist E.A."/>
            <person name="Lipzen A."/>
            <person name="Lundell T."/>
            <person name="Morin E."/>
            <person name="Murat C."/>
            <person name="Riley R."/>
            <person name="Ohm R."/>
            <person name="Sun H."/>
            <person name="Tunlid A."/>
            <person name="Henrissat B."/>
            <person name="Grigoriev I.V."/>
            <person name="Hibbett D.S."/>
            <person name="Martin F."/>
        </authorList>
    </citation>
    <scope>NUCLEOTIDE SEQUENCE [LARGE SCALE GENOMIC DNA]</scope>
    <source>
        <strain evidence="2">MAFF 305830</strain>
    </source>
</reference>
<evidence type="ECO:0000313" key="1">
    <source>
        <dbReference type="EMBL" id="KIM34436.1"/>
    </source>
</evidence>
<dbReference type="AlphaFoldDB" id="A0A0C3BSR3"/>
<sequence length="210" mass="24448">MSRPVADSTIDVPFRQIRIRQPTPDSVIVYQAYSAEIAEAAVTQQRLNASESFKMPRIAWIKPSFFSCMYRAEWSYKDPSRARILQITMSKEGILTLLKEAASSPGPDTAGALVRYKWDPEYDIRSERLPYRSLQLGIEDSMKERWINEWIIRIDDITEDVRRWKGYVDEGAKGVRKARREIEREWTEDVLEVDEQLAVSLGMLRVDKED</sequence>